<keyword evidence="3 6" id="KW-0812">Transmembrane</keyword>
<evidence type="ECO:0000256" key="3">
    <source>
        <dbReference type="ARBA" id="ARBA00022692"/>
    </source>
</evidence>
<name>A0A850P7J4_9PROT</name>
<feature type="transmembrane region" description="Helical" evidence="6">
    <location>
        <begin position="20"/>
        <end position="41"/>
    </location>
</feature>
<evidence type="ECO:0000256" key="4">
    <source>
        <dbReference type="ARBA" id="ARBA00022989"/>
    </source>
</evidence>
<dbReference type="EMBL" id="JABXXR010000051">
    <property type="protein sequence ID" value="NVN40567.1"/>
    <property type="molecule type" value="Genomic_DNA"/>
</dbReference>
<comment type="caution">
    <text evidence="7">The sequence shown here is derived from an EMBL/GenBank/DDBJ whole genome shotgun (WGS) entry which is preliminary data.</text>
</comment>
<dbReference type="AlphaFoldDB" id="A0A850P7J4"/>
<gene>
    <name evidence="7" type="ORF">HUK82_08320</name>
</gene>
<sequence>MPAFQTSHAARALRPGPAPWAALGAILACLGVIFGALVAHLPDRMFVGAGRAMAQSAVAMQMWHALALLVLGISGRAPRLCAGLAVGTVLFCAPVYYTALTGHHPGPIAPTGGVLLIASWAALAVVFLRAKRPEPS</sequence>
<dbReference type="Proteomes" id="UP000585665">
    <property type="component" value="Unassembled WGS sequence"/>
</dbReference>
<evidence type="ECO:0000256" key="2">
    <source>
        <dbReference type="ARBA" id="ARBA00009694"/>
    </source>
</evidence>
<organism evidence="7 8">
    <name type="scientific">Ameyamaea chiangmaiensis</name>
    <dbReference type="NCBI Taxonomy" id="442969"/>
    <lineage>
        <taxon>Bacteria</taxon>
        <taxon>Pseudomonadati</taxon>
        <taxon>Pseudomonadota</taxon>
        <taxon>Alphaproteobacteria</taxon>
        <taxon>Acetobacterales</taxon>
        <taxon>Acetobacteraceae</taxon>
        <taxon>Ameyamaea</taxon>
    </lineage>
</organism>
<feature type="transmembrane region" description="Helical" evidence="6">
    <location>
        <begin position="80"/>
        <end position="99"/>
    </location>
</feature>
<proteinExistence type="inferred from homology"/>
<dbReference type="PANTHER" id="PTHR43461">
    <property type="entry name" value="TRANSMEMBRANE PROTEIN 256"/>
    <property type="match status" value="1"/>
</dbReference>
<evidence type="ECO:0000256" key="1">
    <source>
        <dbReference type="ARBA" id="ARBA00004141"/>
    </source>
</evidence>
<dbReference type="Pfam" id="PF04241">
    <property type="entry name" value="DUF423"/>
    <property type="match status" value="1"/>
</dbReference>
<evidence type="ECO:0000313" key="8">
    <source>
        <dbReference type="Proteomes" id="UP000585665"/>
    </source>
</evidence>
<keyword evidence="4 6" id="KW-1133">Transmembrane helix</keyword>
<comment type="subcellular location">
    <subcellularLocation>
        <location evidence="1">Membrane</location>
        <topology evidence="1">Multi-pass membrane protein</topology>
    </subcellularLocation>
</comment>
<evidence type="ECO:0000313" key="7">
    <source>
        <dbReference type="EMBL" id="NVN40567.1"/>
    </source>
</evidence>
<evidence type="ECO:0000256" key="6">
    <source>
        <dbReference type="SAM" id="Phobius"/>
    </source>
</evidence>
<dbReference type="InterPro" id="IPR006696">
    <property type="entry name" value="DUF423"/>
</dbReference>
<evidence type="ECO:0000256" key="5">
    <source>
        <dbReference type="ARBA" id="ARBA00023136"/>
    </source>
</evidence>
<protein>
    <submittedName>
        <fullName evidence="7">DUF423 domain-containing protein</fullName>
    </submittedName>
</protein>
<keyword evidence="5 6" id="KW-0472">Membrane</keyword>
<dbReference type="PANTHER" id="PTHR43461:SF1">
    <property type="entry name" value="TRANSMEMBRANE PROTEIN 256"/>
    <property type="match status" value="1"/>
</dbReference>
<keyword evidence="8" id="KW-1185">Reference proteome</keyword>
<comment type="similarity">
    <text evidence="2">Belongs to the UPF0382 family.</text>
</comment>
<feature type="transmembrane region" description="Helical" evidence="6">
    <location>
        <begin position="111"/>
        <end position="130"/>
    </location>
</feature>
<accession>A0A850P7J4</accession>
<dbReference type="GO" id="GO:0016020">
    <property type="term" value="C:membrane"/>
    <property type="evidence" value="ECO:0007669"/>
    <property type="project" value="UniProtKB-SubCell"/>
</dbReference>
<feature type="transmembrane region" description="Helical" evidence="6">
    <location>
        <begin position="53"/>
        <end position="73"/>
    </location>
</feature>
<reference evidence="7 8" key="1">
    <citation type="submission" date="2020-06" db="EMBL/GenBank/DDBJ databases">
        <title>Description of novel acetic acid bacteria.</title>
        <authorList>
            <person name="Sombolestani A."/>
        </authorList>
    </citation>
    <scope>NUCLEOTIDE SEQUENCE [LARGE SCALE GENOMIC DNA]</scope>
    <source>
        <strain evidence="7 8">LMG 27010</strain>
    </source>
</reference>